<evidence type="ECO:0000313" key="2">
    <source>
        <dbReference type="WBParaSite" id="jg15979"/>
    </source>
</evidence>
<proteinExistence type="predicted"/>
<protein>
    <submittedName>
        <fullName evidence="2">HTH psq-type domain-containing protein</fullName>
    </submittedName>
</protein>
<organism evidence="1 2">
    <name type="scientific">Ditylenchus dipsaci</name>
    <dbReference type="NCBI Taxonomy" id="166011"/>
    <lineage>
        <taxon>Eukaryota</taxon>
        <taxon>Metazoa</taxon>
        <taxon>Ecdysozoa</taxon>
        <taxon>Nematoda</taxon>
        <taxon>Chromadorea</taxon>
        <taxon>Rhabditida</taxon>
        <taxon>Tylenchina</taxon>
        <taxon>Tylenchomorpha</taxon>
        <taxon>Sphaerularioidea</taxon>
        <taxon>Anguinidae</taxon>
        <taxon>Anguininae</taxon>
        <taxon>Ditylenchus</taxon>
    </lineage>
</organism>
<keyword evidence="1" id="KW-1185">Reference proteome</keyword>
<evidence type="ECO:0000313" key="1">
    <source>
        <dbReference type="Proteomes" id="UP000887574"/>
    </source>
</evidence>
<dbReference type="Gene3D" id="1.10.10.60">
    <property type="entry name" value="Homeodomain-like"/>
    <property type="match status" value="1"/>
</dbReference>
<sequence>MLKKSAKNLPMETPKKRNAVTLDVKKAVIEAAAKSNKNKTQLAKQFKISRKSLDIIPSPNVALQCITLKF</sequence>
<dbReference type="AlphaFoldDB" id="A0A915D6Q5"/>
<accession>A0A915D6Q5</accession>
<name>A0A915D6Q5_9BILA</name>
<dbReference type="WBParaSite" id="jg15979">
    <property type="protein sequence ID" value="jg15979"/>
    <property type="gene ID" value="jg15979"/>
</dbReference>
<reference evidence="2" key="1">
    <citation type="submission" date="2022-11" db="UniProtKB">
        <authorList>
            <consortium name="WormBaseParasite"/>
        </authorList>
    </citation>
    <scope>IDENTIFICATION</scope>
</reference>
<dbReference type="Proteomes" id="UP000887574">
    <property type="component" value="Unplaced"/>
</dbReference>